<sequence length="231" mass="26164">ANMSPNGIAENNHQRIEAGRRGELLRCEHNNQLNTEATPCAKRFRGAGHFVRGVQESCTELEKKEKLSTLEIQKELNLMKGTKEVDDKALTAARSRISDLEKEKEKLSTLEIQKELNSMKDTKEADDKALTAARSRISDLEKEIAKLEKRQQSASEILDELACLKQTVTSQLNEKDEIIAYATSENRRQSEDIEKLTSTNIALNSRLNMQHNRLEGASESSFQTPTRPRRN</sequence>
<keyword evidence="3" id="KW-1185">Reference proteome</keyword>
<comment type="caution">
    <text evidence="2">The sequence shown here is derived from an EMBL/GenBank/DDBJ whole genome shotgun (WGS) entry which is preliminary data.</text>
</comment>
<feature type="non-terminal residue" evidence="2">
    <location>
        <position position="231"/>
    </location>
</feature>
<dbReference type="Proteomes" id="UP000591131">
    <property type="component" value="Unassembled WGS sequence"/>
</dbReference>
<gene>
    <name evidence="2" type="ORF">FOL47_002914</name>
</gene>
<keyword evidence="1" id="KW-0175">Coiled coil</keyword>
<reference evidence="2 3" key="1">
    <citation type="submission" date="2020-04" db="EMBL/GenBank/DDBJ databases">
        <title>Perkinsus chesapeaki whole genome sequence.</title>
        <authorList>
            <person name="Bogema D.R."/>
        </authorList>
    </citation>
    <scope>NUCLEOTIDE SEQUENCE [LARGE SCALE GENOMIC DNA]</scope>
    <source>
        <strain evidence="2">ATCC PRA-425</strain>
    </source>
</reference>
<feature type="coiled-coil region" evidence="1">
    <location>
        <begin position="90"/>
        <end position="157"/>
    </location>
</feature>
<accession>A0A7J6KNG8</accession>
<organism evidence="2 3">
    <name type="scientific">Perkinsus chesapeaki</name>
    <name type="common">Clam parasite</name>
    <name type="synonym">Perkinsus andrewsi</name>
    <dbReference type="NCBI Taxonomy" id="330153"/>
    <lineage>
        <taxon>Eukaryota</taxon>
        <taxon>Sar</taxon>
        <taxon>Alveolata</taxon>
        <taxon>Perkinsozoa</taxon>
        <taxon>Perkinsea</taxon>
        <taxon>Perkinsida</taxon>
        <taxon>Perkinsidae</taxon>
        <taxon>Perkinsus</taxon>
    </lineage>
</organism>
<evidence type="ECO:0000256" key="1">
    <source>
        <dbReference type="SAM" id="Coils"/>
    </source>
</evidence>
<proteinExistence type="predicted"/>
<evidence type="ECO:0000313" key="3">
    <source>
        <dbReference type="Proteomes" id="UP000591131"/>
    </source>
</evidence>
<protein>
    <submittedName>
        <fullName evidence="2">Uncharacterized protein</fullName>
    </submittedName>
</protein>
<evidence type="ECO:0000313" key="2">
    <source>
        <dbReference type="EMBL" id="KAF4648688.1"/>
    </source>
</evidence>
<dbReference type="AlphaFoldDB" id="A0A7J6KNG8"/>
<name>A0A7J6KNG8_PERCH</name>
<dbReference type="EMBL" id="JAAPAO010001856">
    <property type="protein sequence ID" value="KAF4648688.1"/>
    <property type="molecule type" value="Genomic_DNA"/>
</dbReference>
<feature type="non-terminal residue" evidence="2">
    <location>
        <position position="1"/>
    </location>
</feature>